<dbReference type="SUPFAM" id="SSF52821">
    <property type="entry name" value="Rhodanese/Cell cycle control phosphatase"/>
    <property type="match status" value="1"/>
</dbReference>
<dbReference type="SMART" id="SM00450">
    <property type="entry name" value="RHOD"/>
    <property type="match status" value="1"/>
</dbReference>
<gene>
    <name evidence="2" type="ORF">MNB_SV-8-273</name>
</gene>
<dbReference type="AlphaFoldDB" id="A0A1W1C0C0"/>
<evidence type="ECO:0000259" key="1">
    <source>
        <dbReference type="PROSITE" id="PS50206"/>
    </source>
</evidence>
<protein>
    <recommendedName>
        <fullName evidence="1">Rhodanese domain-containing protein</fullName>
    </recommendedName>
</protein>
<evidence type="ECO:0000313" key="2">
    <source>
        <dbReference type="EMBL" id="SFV59239.1"/>
    </source>
</evidence>
<accession>A0A1W1C0C0</accession>
<reference evidence="2" key="1">
    <citation type="submission" date="2016-10" db="EMBL/GenBank/DDBJ databases">
        <authorList>
            <person name="de Groot N.N."/>
        </authorList>
    </citation>
    <scope>NUCLEOTIDE SEQUENCE</scope>
</reference>
<dbReference type="CDD" id="cd00158">
    <property type="entry name" value="RHOD"/>
    <property type="match status" value="1"/>
</dbReference>
<name>A0A1W1C0C0_9ZZZZ</name>
<feature type="domain" description="Rhodanese" evidence="1">
    <location>
        <begin position="35"/>
        <end position="130"/>
    </location>
</feature>
<dbReference type="EMBL" id="FPHD01000049">
    <property type="protein sequence ID" value="SFV59239.1"/>
    <property type="molecule type" value="Genomic_DNA"/>
</dbReference>
<dbReference type="Gene3D" id="3.40.250.10">
    <property type="entry name" value="Rhodanese-like domain"/>
    <property type="match status" value="1"/>
</dbReference>
<dbReference type="InterPro" id="IPR001763">
    <property type="entry name" value="Rhodanese-like_dom"/>
</dbReference>
<proteinExistence type="predicted"/>
<dbReference type="Pfam" id="PF00581">
    <property type="entry name" value="Rhodanese"/>
    <property type="match status" value="1"/>
</dbReference>
<dbReference type="PROSITE" id="PS50206">
    <property type="entry name" value="RHODANESE_3"/>
    <property type="match status" value="1"/>
</dbReference>
<sequence>MENKTKERVETIIQINKEKENLGMVNLHQTRELLMDAGAILLDVRPPAKVSGDNAQEADIANAYYMPYTDFSSYLDELPSDHTGPIVVACLKGWFANRVMGYLEMLGYENVYVLDTNIEELIEVHHAHSGK</sequence>
<dbReference type="InterPro" id="IPR036873">
    <property type="entry name" value="Rhodanese-like_dom_sf"/>
</dbReference>
<organism evidence="2">
    <name type="scientific">hydrothermal vent metagenome</name>
    <dbReference type="NCBI Taxonomy" id="652676"/>
    <lineage>
        <taxon>unclassified sequences</taxon>
        <taxon>metagenomes</taxon>
        <taxon>ecological metagenomes</taxon>
    </lineage>
</organism>